<protein>
    <submittedName>
        <fullName evidence="1">Uncharacterized protein</fullName>
    </submittedName>
</protein>
<dbReference type="Proteomes" id="UP001433508">
    <property type="component" value="Unassembled WGS sequence"/>
</dbReference>
<proteinExistence type="predicted"/>
<evidence type="ECO:0000313" key="1">
    <source>
        <dbReference type="EMBL" id="KAK9239190.1"/>
    </source>
</evidence>
<evidence type="ECO:0000313" key="2">
    <source>
        <dbReference type="Proteomes" id="UP001433508"/>
    </source>
</evidence>
<reference evidence="2" key="1">
    <citation type="journal article" date="2024" name="Front. Bioeng. Biotechnol.">
        <title>Genome-scale model development and genomic sequencing of the oleaginous clade Lipomyces.</title>
        <authorList>
            <person name="Czajka J.J."/>
            <person name="Han Y."/>
            <person name="Kim J."/>
            <person name="Mondo S.J."/>
            <person name="Hofstad B.A."/>
            <person name="Robles A."/>
            <person name="Haridas S."/>
            <person name="Riley R."/>
            <person name="LaButti K."/>
            <person name="Pangilinan J."/>
            <person name="Andreopoulos W."/>
            <person name="Lipzen A."/>
            <person name="Yan J."/>
            <person name="Wang M."/>
            <person name="Ng V."/>
            <person name="Grigoriev I.V."/>
            <person name="Spatafora J.W."/>
            <person name="Magnuson J.K."/>
            <person name="Baker S.E."/>
            <person name="Pomraning K.R."/>
        </authorList>
    </citation>
    <scope>NUCLEOTIDE SEQUENCE [LARGE SCALE GENOMIC DNA]</scope>
    <source>
        <strain evidence="2">CBS 7786</strain>
    </source>
</reference>
<organism evidence="1 2">
    <name type="scientific">Lipomyces kononenkoae</name>
    <name type="common">Yeast</name>
    <dbReference type="NCBI Taxonomy" id="34357"/>
    <lineage>
        <taxon>Eukaryota</taxon>
        <taxon>Fungi</taxon>
        <taxon>Dikarya</taxon>
        <taxon>Ascomycota</taxon>
        <taxon>Saccharomycotina</taxon>
        <taxon>Lipomycetes</taxon>
        <taxon>Lipomycetales</taxon>
        <taxon>Lipomycetaceae</taxon>
        <taxon>Lipomyces</taxon>
    </lineage>
</organism>
<keyword evidence="2" id="KW-1185">Reference proteome</keyword>
<comment type="caution">
    <text evidence="1">The sequence shown here is derived from an EMBL/GenBank/DDBJ whole genome shotgun (WGS) entry which is preliminary data.</text>
</comment>
<dbReference type="EMBL" id="MU971348">
    <property type="protein sequence ID" value="KAK9239190.1"/>
    <property type="molecule type" value="Genomic_DNA"/>
</dbReference>
<gene>
    <name evidence="1" type="ORF">V1525DRAFT_339818</name>
</gene>
<sequence length="321" mass="35890">MALHHYSPLRTTESLTHQRSSPKPSTNYRVTTPPVQNEIVQSRTGRTMELSSADNQSRHEVPSTTSVALQRDIKSGVDIDNGETCGDTIVDYDKIIAAIMLSRGERQTDTQRSLERRNVRALAKCGPIIKDTRKGEIIDLDGDTPCPLQEIDDVNCNAQHIQNSGSLPPTDSDLTSIWTQLGLNNTSEDIIMDVFEDAPHYHNRDAVTSDTIRHPPFSDRSDTSTLSLLSQSFVSDDESNPFLRMYIDPCNIDTDPLPTPMRQSPNSNITKVDQELMVPSFEGRTKTWMHLDEFVNVQSLRSQDGIAGVLYIDDVFSELLS</sequence>
<name>A0ACC3T667_LIPKO</name>
<accession>A0ACC3T667</accession>